<evidence type="ECO:0000313" key="1">
    <source>
        <dbReference type="Proteomes" id="UP000887565"/>
    </source>
</evidence>
<name>A0A915KCW0_ROMCU</name>
<reference evidence="2" key="1">
    <citation type="submission" date="2022-11" db="UniProtKB">
        <authorList>
            <consortium name="WormBaseParasite"/>
        </authorList>
    </citation>
    <scope>IDENTIFICATION</scope>
</reference>
<evidence type="ECO:0000313" key="2">
    <source>
        <dbReference type="WBParaSite" id="nRc.2.0.1.t36618-RA"/>
    </source>
</evidence>
<accession>A0A915KCW0</accession>
<dbReference type="AlphaFoldDB" id="A0A915KCW0"/>
<dbReference type="WBParaSite" id="nRc.2.0.1.t36618-RA">
    <property type="protein sequence ID" value="nRc.2.0.1.t36618-RA"/>
    <property type="gene ID" value="nRc.2.0.1.g36618"/>
</dbReference>
<organism evidence="1 2">
    <name type="scientific">Romanomermis culicivorax</name>
    <name type="common">Nematode worm</name>
    <dbReference type="NCBI Taxonomy" id="13658"/>
    <lineage>
        <taxon>Eukaryota</taxon>
        <taxon>Metazoa</taxon>
        <taxon>Ecdysozoa</taxon>
        <taxon>Nematoda</taxon>
        <taxon>Enoplea</taxon>
        <taxon>Dorylaimia</taxon>
        <taxon>Mermithida</taxon>
        <taxon>Mermithoidea</taxon>
        <taxon>Mermithidae</taxon>
        <taxon>Romanomermis</taxon>
    </lineage>
</organism>
<dbReference type="Proteomes" id="UP000887565">
    <property type="component" value="Unplaced"/>
</dbReference>
<proteinExistence type="predicted"/>
<protein>
    <submittedName>
        <fullName evidence="2">Uncharacterized protein</fullName>
    </submittedName>
</protein>
<keyword evidence="1" id="KW-1185">Reference proteome</keyword>
<sequence length="70" mass="8020">MQIRRGSGREVTTGRNLVNPKTSRFCVTKTTLECTKNSHVLVEHVWQKFIAKGPTVACVRKEIKYNENET</sequence>